<evidence type="ECO:0000313" key="3">
    <source>
        <dbReference type="Proteomes" id="UP001501821"/>
    </source>
</evidence>
<dbReference type="InterPro" id="IPR016084">
    <property type="entry name" value="Haem_Oase-like_multi-hlx"/>
</dbReference>
<dbReference type="SUPFAM" id="SSF48613">
    <property type="entry name" value="Heme oxygenase-like"/>
    <property type="match status" value="1"/>
</dbReference>
<organism evidence="2 3">
    <name type="scientific">Nocardioides panacisoli</name>
    <dbReference type="NCBI Taxonomy" id="627624"/>
    <lineage>
        <taxon>Bacteria</taxon>
        <taxon>Bacillati</taxon>
        <taxon>Actinomycetota</taxon>
        <taxon>Actinomycetes</taxon>
        <taxon>Propionibacteriales</taxon>
        <taxon>Nocardioidaceae</taxon>
        <taxon>Nocardioides</taxon>
    </lineage>
</organism>
<dbReference type="EMBL" id="BAABAH010000001">
    <property type="protein sequence ID" value="GAA3801864.1"/>
    <property type="molecule type" value="Genomic_DNA"/>
</dbReference>
<evidence type="ECO:0000256" key="1">
    <source>
        <dbReference type="SAM" id="MobiDB-lite"/>
    </source>
</evidence>
<name>A0ABP7HUJ2_9ACTN</name>
<dbReference type="SMART" id="SM01236">
    <property type="entry name" value="Haem_oxygenase_2"/>
    <property type="match status" value="1"/>
</dbReference>
<sequence>MAGPDARESKIAPRELGGKHALPESNLTRLPNVLPKACGPLSEGVIRALTADPSDPPRSVPVHDDLGHPVDPLVDRDFQLALWMLYELHYRGFPGVPADLEWDPLLIAARQPMERAFEAAVRDLVGPIDWPAGGEQPKQPGVAVADRIFEATGSGALPELASFLQRRADVDHYRTYLARRAVYQLRESDPQSFVLPRLEGAPKAALAELQYDEYGGGQPSRLHATLFADALESLGMTTDVIPYVDQAPAATLAAVNVMSLFALNRRLRGAALGHLAAYEATSSVPCRMVALGARRLGLPDPVAAYFEEHVEADSVHEQVAVRDICGAFVDDNPAEAADVLFGVAASLAVDALAAEAILSPWRDMPEDVAQ</sequence>
<gene>
    <name evidence="2" type="ORF">GCM10022242_01100</name>
</gene>
<feature type="compositionally biased region" description="Basic and acidic residues" evidence="1">
    <location>
        <begin position="1"/>
        <end position="22"/>
    </location>
</feature>
<accession>A0ABP7HUJ2</accession>
<dbReference type="Pfam" id="PF14518">
    <property type="entry name" value="Haem_oxygenas_2"/>
    <property type="match status" value="1"/>
</dbReference>
<protein>
    <submittedName>
        <fullName evidence="2">Iron-containing redox enzyme family protein</fullName>
    </submittedName>
</protein>
<dbReference type="Proteomes" id="UP001501821">
    <property type="component" value="Unassembled WGS sequence"/>
</dbReference>
<proteinExistence type="predicted"/>
<evidence type="ECO:0000313" key="2">
    <source>
        <dbReference type="EMBL" id="GAA3801864.1"/>
    </source>
</evidence>
<dbReference type="Gene3D" id="1.20.910.10">
    <property type="entry name" value="Heme oxygenase-like"/>
    <property type="match status" value="1"/>
</dbReference>
<feature type="region of interest" description="Disordered" evidence="1">
    <location>
        <begin position="1"/>
        <end position="23"/>
    </location>
</feature>
<keyword evidence="3" id="KW-1185">Reference proteome</keyword>
<dbReference type="RefSeq" id="WP_344771808.1">
    <property type="nucleotide sequence ID" value="NZ_BAABAH010000001.1"/>
</dbReference>
<comment type="caution">
    <text evidence="2">The sequence shown here is derived from an EMBL/GenBank/DDBJ whole genome shotgun (WGS) entry which is preliminary data.</text>
</comment>
<reference evidence="3" key="1">
    <citation type="journal article" date="2019" name="Int. J. Syst. Evol. Microbiol.">
        <title>The Global Catalogue of Microorganisms (GCM) 10K type strain sequencing project: providing services to taxonomists for standard genome sequencing and annotation.</title>
        <authorList>
            <consortium name="The Broad Institute Genomics Platform"/>
            <consortium name="The Broad Institute Genome Sequencing Center for Infectious Disease"/>
            <person name="Wu L."/>
            <person name="Ma J."/>
        </authorList>
    </citation>
    <scope>NUCLEOTIDE SEQUENCE [LARGE SCALE GENOMIC DNA]</scope>
    <source>
        <strain evidence="3">JCM 16953</strain>
    </source>
</reference>